<keyword evidence="6" id="KW-1185">Reference proteome</keyword>
<protein>
    <recommendedName>
        <fullName evidence="4">Serpin domain-containing protein</fullName>
    </recommendedName>
</protein>
<dbReference type="InterPro" id="IPR023796">
    <property type="entry name" value="Serpin_dom"/>
</dbReference>
<feature type="domain" description="Serpin" evidence="4">
    <location>
        <begin position="12"/>
        <end position="414"/>
    </location>
</feature>
<dbReference type="EMBL" id="KL363199">
    <property type="protein sequence ID" value="KFD55577.1"/>
    <property type="molecule type" value="Genomic_DNA"/>
</dbReference>
<comment type="similarity">
    <text evidence="1 2">Belongs to the serpin family.</text>
</comment>
<dbReference type="PROSITE" id="PS00284">
    <property type="entry name" value="SERPIN"/>
    <property type="match status" value="2"/>
</dbReference>
<dbReference type="InterPro" id="IPR000215">
    <property type="entry name" value="Serpin_fam"/>
</dbReference>
<name>A0A085MED1_9BILA</name>
<accession>A0A085MED1</accession>
<organism evidence="5 6">
    <name type="scientific">Trichuris suis</name>
    <name type="common">pig whipworm</name>
    <dbReference type="NCBI Taxonomy" id="68888"/>
    <lineage>
        <taxon>Eukaryota</taxon>
        <taxon>Metazoa</taxon>
        <taxon>Ecdysozoa</taxon>
        <taxon>Nematoda</taxon>
        <taxon>Enoplea</taxon>
        <taxon>Dorylaimia</taxon>
        <taxon>Trichinellida</taxon>
        <taxon>Trichuridae</taxon>
        <taxon>Trichuris</taxon>
    </lineage>
</organism>
<evidence type="ECO:0000256" key="2">
    <source>
        <dbReference type="RuleBase" id="RU000411"/>
    </source>
</evidence>
<reference evidence="5 6" key="1">
    <citation type="journal article" date="2014" name="Nat. Genet.">
        <title>Genome and transcriptome of the porcine whipworm Trichuris suis.</title>
        <authorList>
            <person name="Jex A.R."/>
            <person name="Nejsum P."/>
            <person name="Schwarz E.M."/>
            <person name="Hu L."/>
            <person name="Young N.D."/>
            <person name="Hall R.S."/>
            <person name="Korhonen P.K."/>
            <person name="Liao S."/>
            <person name="Thamsborg S."/>
            <person name="Xia J."/>
            <person name="Xu P."/>
            <person name="Wang S."/>
            <person name="Scheerlinck J.P."/>
            <person name="Hofmann A."/>
            <person name="Sternberg P.W."/>
            <person name="Wang J."/>
            <person name="Gasser R.B."/>
        </authorList>
    </citation>
    <scope>NUCLEOTIDE SEQUENCE [LARGE SCALE GENOMIC DNA]</scope>
    <source>
        <strain evidence="5">DCEP-RM93M</strain>
    </source>
</reference>
<feature type="domain" description="Serpin" evidence="4">
    <location>
        <begin position="415"/>
        <end position="741"/>
    </location>
</feature>
<evidence type="ECO:0000313" key="6">
    <source>
        <dbReference type="Proteomes" id="UP000030764"/>
    </source>
</evidence>
<dbReference type="InterPro" id="IPR023795">
    <property type="entry name" value="Serpin_CS"/>
</dbReference>
<sequence length="741" mass="84322">MSLDFSTADFALRTYHEAAVVNQSFFISPFSILVALGMTYVGSSGNTKSQMKSKLFESSLGDDQINSLMSSAMKSLNYSNMNAGYELYLANRLFGQSELHILPEFRKCIQEQYSADIELLNFKKSEEACKHINGWVEEKTKGKIKDLIPKEAISPLTRLVLANAIYFKADWKTPFKVALTKKGNFFVKQGEEKEVEMMQMEKQFQYAETDEYQILGIPYVIDKLLMYFVLPKERFGLKDMMAKLNAKKLLDLFDSTIERQVEVHIPKFKLEYELQLKAVLQRLGLTDMFSSELADFSKITGGRDLYVSEAFHKAFIEINEKGSEAAAATALIMEEATSVGLRMSPPKFIADHPFLYAVNEKGSEAAAATAVIMGFGASFVRIGPPKFIADHPFLFAIMDRSNRIILFIGDYYGTAVVNQSFFISPFSILVALGMTYVGSSGNTKSQMKSKLFESSLGDDQINSLMSSAMKSLNYSNMNAGYELYLANRLFGQSELHILPEFRKCIQEQYSADIELLNFKKSEEACKHINGWVEEKTKGKIKDLIPKEAISPLTRLVLANAIYFKADWKTPFKVALTKKGNFFVKQGEEKEVEMMQMEKQFQYAETDEYQILGIPYVIDKLLMYFVLPKERFGLKDMMAKLNAKKLLDLFDSTIERQVEVHIPKFKLEYELQLKAVLQRLGLTDMFSSELADFSKITGGRDLYVSEAFHKAFIEFIADHPFLFAITDRSNRIILFMGDYYGT</sequence>
<feature type="transmembrane region" description="Helical" evidence="3">
    <location>
        <begin position="20"/>
        <end position="42"/>
    </location>
</feature>
<dbReference type="GO" id="GO:0005615">
    <property type="term" value="C:extracellular space"/>
    <property type="evidence" value="ECO:0007669"/>
    <property type="project" value="InterPro"/>
</dbReference>
<dbReference type="PANTHER" id="PTHR11461:SF211">
    <property type="entry name" value="GH10112P-RELATED"/>
    <property type="match status" value="1"/>
</dbReference>
<keyword evidence="3" id="KW-1133">Transmembrane helix</keyword>
<dbReference type="PANTHER" id="PTHR11461">
    <property type="entry name" value="SERINE PROTEASE INHIBITOR, SERPIN"/>
    <property type="match status" value="1"/>
</dbReference>
<gene>
    <name evidence="5" type="ORF">M513_03629</name>
</gene>
<dbReference type="Pfam" id="PF00079">
    <property type="entry name" value="Serpin"/>
    <property type="match status" value="2"/>
</dbReference>
<dbReference type="InterPro" id="IPR036186">
    <property type="entry name" value="Serpin_sf"/>
</dbReference>
<dbReference type="CDD" id="cd19590">
    <property type="entry name" value="serpin_thermopin-like"/>
    <property type="match status" value="1"/>
</dbReference>
<evidence type="ECO:0000313" key="5">
    <source>
        <dbReference type="EMBL" id="KFD55577.1"/>
    </source>
</evidence>
<dbReference type="AlphaFoldDB" id="A0A085MED1"/>
<dbReference type="SUPFAM" id="SSF56574">
    <property type="entry name" value="Serpins"/>
    <property type="match status" value="3"/>
</dbReference>
<dbReference type="CDD" id="cd00172">
    <property type="entry name" value="serpin"/>
    <property type="match status" value="1"/>
</dbReference>
<dbReference type="Proteomes" id="UP000030764">
    <property type="component" value="Unassembled WGS sequence"/>
</dbReference>
<evidence type="ECO:0000256" key="1">
    <source>
        <dbReference type="ARBA" id="ARBA00009500"/>
    </source>
</evidence>
<dbReference type="GO" id="GO:0004867">
    <property type="term" value="F:serine-type endopeptidase inhibitor activity"/>
    <property type="evidence" value="ECO:0007669"/>
    <property type="project" value="InterPro"/>
</dbReference>
<evidence type="ECO:0000259" key="4">
    <source>
        <dbReference type="SMART" id="SM00093"/>
    </source>
</evidence>
<proteinExistence type="inferred from homology"/>
<dbReference type="Gene3D" id="2.30.39.10">
    <property type="entry name" value="Alpha-1-antitrypsin, domain 1"/>
    <property type="match status" value="3"/>
</dbReference>
<evidence type="ECO:0000256" key="3">
    <source>
        <dbReference type="SAM" id="Phobius"/>
    </source>
</evidence>
<dbReference type="InterPro" id="IPR042185">
    <property type="entry name" value="Serpin_sf_2"/>
</dbReference>
<keyword evidence="3" id="KW-0812">Transmembrane</keyword>
<keyword evidence="3" id="KW-0472">Membrane</keyword>
<dbReference type="SMART" id="SM00093">
    <property type="entry name" value="SERPIN"/>
    <property type="match status" value="2"/>
</dbReference>
<dbReference type="InterPro" id="IPR042178">
    <property type="entry name" value="Serpin_sf_1"/>
</dbReference>
<dbReference type="Gene3D" id="3.30.497.10">
    <property type="entry name" value="Antithrombin, subunit I, domain 2"/>
    <property type="match status" value="2"/>
</dbReference>